<evidence type="ECO:0000313" key="1">
    <source>
        <dbReference type="EMBL" id="PTQ99200.1"/>
    </source>
</evidence>
<keyword evidence="2" id="KW-1185">Reference proteome</keyword>
<organism evidence="1 2">
    <name type="scientific">Mucilaginibacter yixingensis</name>
    <dbReference type="NCBI Taxonomy" id="1295612"/>
    <lineage>
        <taxon>Bacteria</taxon>
        <taxon>Pseudomonadati</taxon>
        <taxon>Bacteroidota</taxon>
        <taxon>Sphingobacteriia</taxon>
        <taxon>Sphingobacteriales</taxon>
        <taxon>Sphingobacteriaceae</taxon>
        <taxon>Mucilaginibacter</taxon>
    </lineage>
</organism>
<sequence>MEYHLSAALKNLADIRYKHFWCDGISMPDEHLLSPAVVAAEKAIATTAWLGSTGQDVYQMIIVLGPISLQRYLKGESITGCLPNASEPSTWVNMDTDARKISILLQ</sequence>
<reference evidence="1 2" key="1">
    <citation type="submission" date="2018-04" db="EMBL/GenBank/DDBJ databases">
        <title>Genomic Encyclopedia of Archaeal and Bacterial Type Strains, Phase II (KMG-II): from individual species to whole genera.</title>
        <authorList>
            <person name="Goeker M."/>
        </authorList>
    </citation>
    <scope>NUCLEOTIDE SEQUENCE [LARGE SCALE GENOMIC DNA]</scope>
    <source>
        <strain evidence="1 2">DSM 26809</strain>
    </source>
</reference>
<comment type="caution">
    <text evidence="1">The sequence shown here is derived from an EMBL/GenBank/DDBJ whole genome shotgun (WGS) entry which is preliminary data.</text>
</comment>
<dbReference type="Proteomes" id="UP000244168">
    <property type="component" value="Unassembled WGS sequence"/>
</dbReference>
<accession>A0A2T5JBR8</accession>
<gene>
    <name evidence="1" type="ORF">C8P68_10216</name>
</gene>
<proteinExistence type="predicted"/>
<protein>
    <submittedName>
        <fullName evidence="1">Uncharacterized protein</fullName>
    </submittedName>
</protein>
<dbReference type="EMBL" id="QAOQ01000002">
    <property type="protein sequence ID" value="PTQ99200.1"/>
    <property type="molecule type" value="Genomic_DNA"/>
</dbReference>
<evidence type="ECO:0000313" key="2">
    <source>
        <dbReference type="Proteomes" id="UP000244168"/>
    </source>
</evidence>
<dbReference type="AlphaFoldDB" id="A0A2T5JBR8"/>
<name>A0A2T5JBR8_9SPHI</name>